<dbReference type="PROSITE" id="PS50913">
    <property type="entry name" value="GRIP"/>
    <property type="match status" value="1"/>
</dbReference>
<evidence type="ECO:0000256" key="4">
    <source>
        <dbReference type="ARBA" id="ARBA00023054"/>
    </source>
</evidence>
<keyword evidence="5" id="KW-0472">Membrane</keyword>
<sequence>MIGKLKAKIEEVVGLYKRLKDHARESQDRLNQQSEANEALTKNVQILEERAQTAESEKIRLNEALSTVQTQLADLREELRQSHEEHAKTQEQREGQVENFKARILTYESEVSELRKQYEAQLQLREESSAAELAAKEDQWNARVQELTEAAASLKKVVDEKESELKETMKKFDELKETERELRETNEELERTLEASSRELDKERDDSRARTAELEQQVEQVEEQMKESATKLENEIATLRAQLEVEIEGASAARTALEVYKKRAHTALKKATSESKTSLKKVTEEQEQLEQQAAAATARVAVLEQELASAQVKLVEVEASADKRIEAFKESAEAERAEQIGAWDKEKDSLNSEILRLTGLLESKTELEAALAASKAEHDTIIQEVEALKKELQSKSEIAREMLKVKESEIAQLTKQLNSAMSAVSAATSGMSASIAATSNTEEQRNGDECGVHTDTDTRFRGQYEDVCALLEESNRQKKRLQELSERSAAGMNIEYLKNVILKYMESQNESEKERLIPVIGTILHFSPLELQKILHSSARAQESTGVLGSVFSLFGGSAAPAPAPKPLAMPRTLDLNSRPEMTSDAVLGAADDDDQAASLNPFAT</sequence>
<evidence type="ECO:0000256" key="1">
    <source>
        <dbReference type="ARBA" id="ARBA00004184"/>
    </source>
</evidence>
<keyword evidence="4 6" id="KW-0175">Coiled coil</keyword>
<evidence type="ECO:0000256" key="2">
    <source>
        <dbReference type="ARBA" id="ARBA00004496"/>
    </source>
</evidence>
<accession>A0AAV2ZAR3</accession>
<evidence type="ECO:0000313" key="10">
    <source>
        <dbReference type="Proteomes" id="UP001146120"/>
    </source>
</evidence>
<dbReference type="EMBL" id="DAKRPA010000028">
    <property type="protein sequence ID" value="DBA02702.1"/>
    <property type="molecule type" value="Genomic_DNA"/>
</dbReference>
<name>A0AAV2ZAR3_9STRA</name>
<feature type="coiled-coil region" evidence="6">
    <location>
        <begin position="371"/>
        <end position="423"/>
    </location>
</feature>
<evidence type="ECO:0000256" key="7">
    <source>
        <dbReference type="SAM" id="MobiDB-lite"/>
    </source>
</evidence>
<gene>
    <name evidence="9" type="ORF">N0F65_010527</name>
</gene>
<evidence type="ECO:0000313" key="9">
    <source>
        <dbReference type="EMBL" id="DBA02702.1"/>
    </source>
</evidence>
<feature type="domain" description="GRIP" evidence="8">
    <location>
        <begin position="487"/>
        <end position="537"/>
    </location>
</feature>
<feature type="compositionally biased region" description="Basic and acidic residues" evidence="7">
    <location>
        <begin position="442"/>
        <end position="454"/>
    </location>
</feature>
<keyword evidence="10" id="KW-1185">Reference proteome</keyword>
<dbReference type="Pfam" id="PF01465">
    <property type="entry name" value="GRIP"/>
    <property type="match status" value="1"/>
</dbReference>
<comment type="caution">
    <text evidence="9">The sequence shown here is derived from an EMBL/GenBank/DDBJ whole genome shotgun (WGS) entry which is preliminary data.</text>
</comment>
<reference evidence="9" key="2">
    <citation type="journal article" date="2023" name="Microbiol Resour">
        <title>Decontamination and Annotation of the Draft Genome Sequence of the Oomycete Lagenidium giganteum ARSEF 373.</title>
        <authorList>
            <person name="Morgan W.R."/>
            <person name="Tartar A."/>
        </authorList>
    </citation>
    <scope>NUCLEOTIDE SEQUENCE</scope>
    <source>
        <strain evidence="9">ARSEF 373</strain>
    </source>
</reference>
<evidence type="ECO:0000256" key="5">
    <source>
        <dbReference type="ARBA" id="ARBA00023136"/>
    </source>
</evidence>
<evidence type="ECO:0000256" key="3">
    <source>
        <dbReference type="ARBA" id="ARBA00022490"/>
    </source>
</evidence>
<evidence type="ECO:0000256" key="6">
    <source>
        <dbReference type="SAM" id="Coils"/>
    </source>
</evidence>
<dbReference type="PANTHER" id="PTHR23157:SF25">
    <property type="entry name" value="GRIP AND COILED-COIL DOMAIN-CONTAINING PROTEIN 1"/>
    <property type="match status" value="1"/>
</dbReference>
<feature type="region of interest" description="Disordered" evidence="7">
    <location>
        <begin position="435"/>
        <end position="454"/>
    </location>
</feature>
<comment type="subcellular location">
    <subcellularLocation>
        <location evidence="2">Cytoplasm</location>
    </subcellularLocation>
    <subcellularLocation>
        <location evidence="1">Endomembrane system</location>
        <topology evidence="1">Peripheral membrane protein</topology>
    </subcellularLocation>
</comment>
<protein>
    <recommendedName>
        <fullName evidence="8">GRIP domain-containing protein</fullName>
    </recommendedName>
</protein>
<dbReference type="Proteomes" id="UP001146120">
    <property type="component" value="Unassembled WGS sequence"/>
</dbReference>
<organism evidence="9 10">
    <name type="scientific">Lagenidium giganteum</name>
    <dbReference type="NCBI Taxonomy" id="4803"/>
    <lineage>
        <taxon>Eukaryota</taxon>
        <taxon>Sar</taxon>
        <taxon>Stramenopiles</taxon>
        <taxon>Oomycota</taxon>
        <taxon>Peronosporomycetes</taxon>
        <taxon>Pythiales</taxon>
        <taxon>Pythiaceae</taxon>
    </lineage>
</organism>
<keyword evidence="3" id="KW-0963">Cytoplasm</keyword>
<dbReference type="InterPro" id="IPR051952">
    <property type="entry name" value="Golgi-autophagy_related"/>
</dbReference>
<evidence type="ECO:0000259" key="8">
    <source>
        <dbReference type="PROSITE" id="PS50913"/>
    </source>
</evidence>
<dbReference type="AlphaFoldDB" id="A0AAV2ZAR3"/>
<dbReference type="SMART" id="SM00755">
    <property type="entry name" value="Grip"/>
    <property type="match status" value="1"/>
</dbReference>
<dbReference type="PANTHER" id="PTHR23157">
    <property type="entry name" value="GRIP AND COILED-COIL DOMAIN-CONTAINING PROTEIN 1"/>
    <property type="match status" value="1"/>
</dbReference>
<feature type="region of interest" description="Disordered" evidence="7">
    <location>
        <begin position="563"/>
        <end position="605"/>
    </location>
</feature>
<dbReference type="InterPro" id="IPR000237">
    <property type="entry name" value="GRIP_dom"/>
</dbReference>
<reference evidence="9" key="1">
    <citation type="submission" date="2022-11" db="EMBL/GenBank/DDBJ databases">
        <authorList>
            <person name="Morgan W.R."/>
            <person name="Tartar A."/>
        </authorList>
    </citation>
    <scope>NUCLEOTIDE SEQUENCE</scope>
    <source>
        <strain evidence="9">ARSEF 373</strain>
    </source>
</reference>
<proteinExistence type="predicted"/>
<feature type="region of interest" description="Disordered" evidence="7">
    <location>
        <begin position="183"/>
        <end position="213"/>
    </location>
</feature>
<dbReference type="GO" id="GO:0005794">
    <property type="term" value="C:Golgi apparatus"/>
    <property type="evidence" value="ECO:0007669"/>
    <property type="project" value="TreeGrafter"/>
</dbReference>
<dbReference type="Gene3D" id="1.10.220.60">
    <property type="entry name" value="GRIP domain"/>
    <property type="match status" value="1"/>
</dbReference>